<keyword evidence="3" id="KW-1185">Reference proteome</keyword>
<feature type="transmembrane region" description="Helical" evidence="1">
    <location>
        <begin position="84"/>
        <end position="105"/>
    </location>
</feature>
<organism evidence="2 3">
    <name type="scientific">Conservatibacter flavescens</name>
    <dbReference type="NCBI Taxonomy" id="28161"/>
    <lineage>
        <taxon>Bacteria</taxon>
        <taxon>Pseudomonadati</taxon>
        <taxon>Pseudomonadota</taxon>
        <taxon>Gammaproteobacteria</taxon>
        <taxon>Pasteurellales</taxon>
        <taxon>Pasteurellaceae</taxon>
        <taxon>Conservatibacter</taxon>
    </lineage>
</organism>
<keyword evidence="1" id="KW-1133">Transmembrane helix</keyword>
<feature type="transmembrane region" description="Helical" evidence="1">
    <location>
        <begin position="53"/>
        <end position="72"/>
    </location>
</feature>
<dbReference type="PANTHER" id="PTHR34980:SF2">
    <property type="entry name" value="INNER MEMBRANE PROTEIN YHAH-RELATED"/>
    <property type="match status" value="1"/>
</dbReference>
<feature type="transmembrane region" description="Helical" evidence="1">
    <location>
        <begin position="23"/>
        <end position="47"/>
    </location>
</feature>
<keyword evidence="1" id="KW-0472">Membrane</keyword>
<accession>A0A2M8S083</accession>
<dbReference type="EMBL" id="PHHA01000028">
    <property type="protein sequence ID" value="PJG84528.1"/>
    <property type="molecule type" value="Genomic_DNA"/>
</dbReference>
<dbReference type="InterPro" id="IPR008523">
    <property type="entry name" value="DUF805"/>
</dbReference>
<evidence type="ECO:0000256" key="1">
    <source>
        <dbReference type="SAM" id="Phobius"/>
    </source>
</evidence>
<dbReference type="Pfam" id="PF05656">
    <property type="entry name" value="DUF805"/>
    <property type="match status" value="1"/>
</dbReference>
<dbReference type="PANTHER" id="PTHR34980">
    <property type="entry name" value="INNER MEMBRANE PROTEIN-RELATED-RELATED"/>
    <property type="match status" value="1"/>
</dbReference>
<sequence length="129" mass="14800">MNWYLSVIKQYVNFNGRARRKEYWFFTLFNFLIAFALSILDLAFGLFSYESNIGLFSGIYGLFVFLPTLAVSVRRLHDINRSGWWLLIGLVPILGAIVIFVFMLFDGTPGVNRFGENPKNISIEGPLVH</sequence>
<keyword evidence="1" id="KW-0812">Transmembrane</keyword>
<gene>
    <name evidence="2" type="ORF">CVP05_10935</name>
</gene>
<reference evidence="2 3" key="1">
    <citation type="submission" date="2017-11" db="EMBL/GenBank/DDBJ databases">
        <title>Reclassification of Bisgaard taxon 7 as Conservatibacter flavescens gen. nov., sp. nov.</title>
        <authorList>
            <person name="Christensen H."/>
        </authorList>
    </citation>
    <scope>NUCLEOTIDE SEQUENCE [LARGE SCALE GENOMIC DNA]</scope>
    <source>
        <strain evidence="2 3">7_4</strain>
    </source>
</reference>
<comment type="caution">
    <text evidence="2">The sequence shown here is derived from an EMBL/GenBank/DDBJ whole genome shotgun (WGS) entry which is preliminary data.</text>
</comment>
<name>A0A2M8S083_9PAST</name>
<dbReference type="RefSeq" id="WP_100289606.1">
    <property type="nucleotide sequence ID" value="NZ_PHHA01000028.1"/>
</dbReference>
<dbReference type="OrthoDB" id="9812349at2"/>
<dbReference type="Proteomes" id="UP000229329">
    <property type="component" value="Unassembled WGS sequence"/>
</dbReference>
<dbReference type="AlphaFoldDB" id="A0A2M8S083"/>
<dbReference type="GO" id="GO:0005886">
    <property type="term" value="C:plasma membrane"/>
    <property type="evidence" value="ECO:0007669"/>
    <property type="project" value="TreeGrafter"/>
</dbReference>
<evidence type="ECO:0000313" key="3">
    <source>
        <dbReference type="Proteomes" id="UP000229329"/>
    </source>
</evidence>
<proteinExistence type="predicted"/>
<evidence type="ECO:0000313" key="2">
    <source>
        <dbReference type="EMBL" id="PJG84528.1"/>
    </source>
</evidence>
<protein>
    <submittedName>
        <fullName evidence="2">DUF805 domain-containing protein</fullName>
    </submittedName>
</protein>